<protein>
    <submittedName>
        <fullName evidence="4">Sugar transferase involved in LPS biosynthesis (Colanic, teichoic acid)</fullName>
    </submittedName>
</protein>
<accession>A0A1G7K2D5</accession>
<keyword evidence="5" id="KW-1185">Reference proteome</keyword>
<dbReference type="AlphaFoldDB" id="A0A1G7K2D5"/>
<keyword evidence="2" id="KW-0472">Membrane</keyword>
<evidence type="ECO:0000259" key="3">
    <source>
        <dbReference type="Pfam" id="PF02397"/>
    </source>
</evidence>
<feature type="domain" description="Bacterial sugar transferase" evidence="3">
    <location>
        <begin position="17"/>
        <end position="190"/>
    </location>
</feature>
<feature type="transmembrane region" description="Helical" evidence="2">
    <location>
        <begin position="20"/>
        <end position="46"/>
    </location>
</feature>
<dbReference type="eggNOG" id="COG2148">
    <property type="taxonomic scope" value="Bacteria"/>
</dbReference>
<dbReference type="InterPro" id="IPR003362">
    <property type="entry name" value="Bact_transf"/>
</dbReference>
<dbReference type="EMBL" id="FNBD01000011">
    <property type="protein sequence ID" value="SDF31305.1"/>
    <property type="molecule type" value="Genomic_DNA"/>
</dbReference>
<gene>
    <name evidence="4" type="ORF">SAMN04487992_11152</name>
</gene>
<keyword evidence="2" id="KW-1133">Transmembrane helix</keyword>
<evidence type="ECO:0000256" key="2">
    <source>
        <dbReference type="SAM" id="Phobius"/>
    </source>
</evidence>
<evidence type="ECO:0000256" key="1">
    <source>
        <dbReference type="ARBA" id="ARBA00006464"/>
    </source>
</evidence>
<evidence type="ECO:0000313" key="5">
    <source>
        <dbReference type="Proteomes" id="UP000182114"/>
    </source>
</evidence>
<sequence length="217" mass="25403">MKFIKFINRTMYKKKIKRFIDFCIALLLLFIMSPIFLSLIIINAIINGNPFFTQQRPGKNEKIFQVLKFKTMTEKKDKNGNLLPDNERLTKFGVFLRKTSLDEIPQLINVLKGDMSIIGPRPLLAQYLPYYNTQEKLRHTVRPGITGLAQISGRNFISWEEKFKFDLQYVKEISLALDLKILFKTILKVIIRKDVAVATNEVSEYFDTYRKKQISNV</sequence>
<organism evidence="4 5">
    <name type="scientific">Cellulophaga baltica</name>
    <dbReference type="NCBI Taxonomy" id="76594"/>
    <lineage>
        <taxon>Bacteria</taxon>
        <taxon>Pseudomonadati</taxon>
        <taxon>Bacteroidota</taxon>
        <taxon>Flavobacteriia</taxon>
        <taxon>Flavobacteriales</taxon>
        <taxon>Flavobacteriaceae</taxon>
        <taxon>Cellulophaga</taxon>
    </lineage>
</organism>
<dbReference type="PANTHER" id="PTHR30576:SF8">
    <property type="entry name" value="UNDECAPRENYL-PHOSPHATE GALACTOSE PHOSPHOTRANSFERASE"/>
    <property type="match status" value="1"/>
</dbReference>
<keyword evidence="4" id="KW-0808">Transferase</keyword>
<dbReference type="GO" id="GO:0016780">
    <property type="term" value="F:phosphotransferase activity, for other substituted phosphate groups"/>
    <property type="evidence" value="ECO:0007669"/>
    <property type="project" value="TreeGrafter"/>
</dbReference>
<dbReference type="Proteomes" id="UP000182114">
    <property type="component" value="Unassembled WGS sequence"/>
</dbReference>
<proteinExistence type="inferred from homology"/>
<dbReference type="PANTHER" id="PTHR30576">
    <property type="entry name" value="COLANIC BIOSYNTHESIS UDP-GLUCOSE LIPID CARRIER TRANSFERASE"/>
    <property type="match status" value="1"/>
</dbReference>
<dbReference type="Pfam" id="PF02397">
    <property type="entry name" value="Bac_transf"/>
    <property type="match status" value="1"/>
</dbReference>
<comment type="similarity">
    <text evidence="1">Belongs to the bacterial sugar transferase family.</text>
</comment>
<name>A0A1G7K2D5_9FLAO</name>
<evidence type="ECO:0000313" key="4">
    <source>
        <dbReference type="EMBL" id="SDF31305.1"/>
    </source>
</evidence>
<reference evidence="5" key="1">
    <citation type="submission" date="2016-10" db="EMBL/GenBank/DDBJ databases">
        <authorList>
            <person name="Varghese N."/>
            <person name="Submissions S."/>
        </authorList>
    </citation>
    <scope>NUCLEOTIDE SEQUENCE [LARGE SCALE GENOMIC DNA]</scope>
    <source>
        <strain evidence="5">DSM 24729</strain>
    </source>
</reference>
<keyword evidence="2" id="KW-0812">Transmembrane</keyword>